<keyword evidence="1" id="KW-0677">Repeat</keyword>
<dbReference type="Pfam" id="PF12796">
    <property type="entry name" value="Ank_2"/>
    <property type="match status" value="1"/>
</dbReference>
<dbReference type="InterPro" id="IPR036770">
    <property type="entry name" value="Ankyrin_rpt-contain_sf"/>
</dbReference>
<evidence type="ECO:0000256" key="2">
    <source>
        <dbReference type="ARBA" id="ARBA00023043"/>
    </source>
</evidence>
<dbReference type="PANTHER" id="PTHR24189">
    <property type="entry name" value="MYOTROPHIN"/>
    <property type="match status" value="1"/>
</dbReference>
<dbReference type="PROSITE" id="PS50297">
    <property type="entry name" value="ANK_REP_REGION"/>
    <property type="match status" value="2"/>
</dbReference>
<reference evidence="3" key="1">
    <citation type="journal article" date="2020" name="Nature">
        <title>Giant virus diversity and host interactions through global metagenomics.</title>
        <authorList>
            <person name="Schulz F."/>
            <person name="Roux S."/>
            <person name="Paez-Espino D."/>
            <person name="Jungbluth S."/>
            <person name="Walsh D.A."/>
            <person name="Denef V.J."/>
            <person name="McMahon K.D."/>
            <person name="Konstantinidis K.T."/>
            <person name="Eloe-Fadrosh E.A."/>
            <person name="Kyrpides N.C."/>
            <person name="Woyke T."/>
        </authorList>
    </citation>
    <scope>NUCLEOTIDE SEQUENCE</scope>
    <source>
        <strain evidence="3">GVMAG-S-ERX555967-131</strain>
    </source>
</reference>
<proteinExistence type="predicted"/>
<keyword evidence="2" id="KW-0040">ANK repeat</keyword>
<dbReference type="SUPFAM" id="SSF48403">
    <property type="entry name" value="Ankyrin repeat"/>
    <property type="match status" value="1"/>
</dbReference>
<name>A0A6C0F7M3_9ZZZZ</name>
<dbReference type="EMBL" id="MN738790">
    <property type="protein sequence ID" value="QHT37202.1"/>
    <property type="molecule type" value="Genomic_DNA"/>
</dbReference>
<dbReference type="InterPro" id="IPR002110">
    <property type="entry name" value="Ankyrin_rpt"/>
</dbReference>
<dbReference type="InterPro" id="IPR050745">
    <property type="entry name" value="Multifunctional_regulatory"/>
</dbReference>
<organism evidence="3">
    <name type="scientific">viral metagenome</name>
    <dbReference type="NCBI Taxonomy" id="1070528"/>
    <lineage>
        <taxon>unclassified sequences</taxon>
        <taxon>metagenomes</taxon>
        <taxon>organismal metagenomes</taxon>
    </lineage>
</organism>
<protein>
    <submittedName>
        <fullName evidence="3">Uncharacterized protein</fullName>
    </submittedName>
</protein>
<dbReference type="PRINTS" id="PR01415">
    <property type="entry name" value="ANKYRIN"/>
</dbReference>
<dbReference type="AlphaFoldDB" id="A0A6C0F7M3"/>
<dbReference type="Gene3D" id="1.25.40.20">
    <property type="entry name" value="Ankyrin repeat-containing domain"/>
    <property type="match status" value="1"/>
</dbReference>
<dbReference type="PANTHER" id="PTHR24189:SF50">
    <property type="entry name" value="ANKYRIN REPEAT AND SOCS BOX PROTEIN 2"/>
    <property type="match status" value="1"/>
</dbReference>
<dbReference type="PROSITE" id="PS50088">
    <property type="entry name" value="ANK_REPEAT"/>
    <property type="match status" value="2"/>
</dbReference>
<accession>A0A6C0F7M3</accession>
<dbReference type="SMART" id="SM00248">
    <property type="entry name" value="ANK"/>
    <property type="match status" value="4"/>
</dbReference>
<evidence type="ECO:0000313" key="3">
    <source>
        <dbReference type="EMBL" id="QHT37202.1"/>
    </source>
</evidence>
<sequence length="350" mass="40793">MIKTNINNKREEIQKLVENYIKEPNLPPIIKDLPFNLQGHIWAIKFKYNTLTSKLKPKISDIATMRSYNVLSLFTFQRKINLWFVNNIQKLITFVLKRKMDPNIKGDNHGYTLLHIICIMYDKKYNNNSRHEIPYNQNRNKTRTKSKDMFQTYLNALLTAGANLDIKEKNNEDTPLHIACRDKSIKPIELLLEKGADPNIKNKDGDTPLHIACRNNFQSIHIELLLGKGADPNIKNKAEDTPLDVVCKSLNNPSSVIRLLIIYGARHTSCPKEKYQHIIKQINTNVHSKQLNELKSLNLSKEILNVLELWKNNNKNSNLKNIPKNKYRILQREERNIIENLIKQMNLSKK</sequence>
<evidence type="ECO:0000256" key="1">
    <source>
        <dbReference type="ARBA" id="ARBA00022737"/>
    </source>
</evidence>